<evidence type="ECO:0000313" key="5">
    <source>
        <dbReference type="Proteomes" id="UP001431572"/>
    </source>
</evidence>
<evidence type="ECO:0000313" key="3">
    <source>
        <dbReference type="EMBL" id="WJW69021.1"/>
    </source>
</evidence>
<keyword evidence="1" id="KW-0812">Transmembrane</keyword>
<dbReference type="EMBL" id="JACATZ010000003">
    <property type="protein sequence ID" value="NWJ49093.1"/>
    <property type="molecule type" value="Genomic_DNA"/>
</dbReference>
<proteinExistence type="predicted"/>
<feature type="transmembrane region" description="Helical" evidence="1">
    <location>
        <begin position="47"/>
        <end position="68"/>
    </location>
</feature>
<dbReference type="EMBL" id="CP128400">
    <property type="protein sequence ID" value="WJW69021.1"/>
    <property type="molecule type" value="Genomic_DNA"/>
</dbReference>
<evidence type="ECO:0000313" key="4">
    <source>
        <dbReference type="Proteomes" id="UP000521676"/>
    </source>
</evidence>
<sequence length="147" mass="15776">MSSATFYLDERVRVTASLVTVDGVNYAVSGIQQAKLVEAPPDHQKGWALLIAGVTCLLIAAVPLSIMLATFSTKTSLTTLTLEIIFITLTTLIGLAFLVAARKTLTNRRPRYSLKLVTAQGETTALSSRDNVYVAQIAAAIHRAILS</sequence>
<reference evidence="3" key="2">
    <citation type="journal article" date="2024" name="Nature">
        <title>Anoxygenic phototroph of the Chloroflexota uses a type I reaction centre.</title>
        <authorList>
            <person name="Tsuji J.M."/>
            <person name="Shaw N.A."/>
            <person name="Nagashima S."/>
            <person name="Venkiteswaran J.J."/>
            <person name="Schiff S.L."/>
            <person name="Watanabe T."/>
            <person name="Fukui M."/>
            <person name="Hanada S."/>
            <person name="Tank M."/>
            <person name="Neufeld J.D."/>
        </authorList>
    </citation>
    <scope>NUCLEOTIDE SEQUENCE</scope>
    <source>
        <strain evidence="3">L227-S17</strain>
    </source>
</reference>
<evidence type="ECO:0000256" key="1">
    <source>
        <dbReference type="SAM" id="Phobius"/>
    </source>
</evidence>
<dbReference type="Proteomes" id="UP000521676">
    <property type="component" value="Unassembled WGS sequence"/>
</dbReference>
<dbReference type="Pfam" id="PF19744">
    <property type="entry name" value="DUF6232"/>
    <property type="match status" value="1"/>
</dbReference>
<evidence type="ECO:0000313" key="2">
    <source>
        <dbReference type="EMBL" id="NWJ49093.1"/>
    </source>
</evidence>
<feature type="transmembrane region" description="Helical" evidence="1">
    <location>
        <begin position="80"/>
        <end position="101"/>
    </location>
</feature>
<dbReference type="Proteomes" id="UP001431572">
    <property type="component" value="Chromosome 2"/>
</dbReference>
<keyword evidence="1" id="KW-0472">Membrane</keyword>
<reference evidence="2 4" key="1">
    <citation type="submission" date="2020-06" db="EMBL/GenBank/DDBJ databases">
        <title>Anoxygenic phototrophic Chloroflexota member uses a Type I reaction center.</title>
        <authorList>
            <person name="Tsuji J.M."/>
            <person name="Shaw N.A."/>
            <person name="Nagashima S."/>
            <person name="Venkiteswaran J."/>
            <person name="Schiff S.L."/>
            <person name="Hanada S."/>
            <person name="Tank M."/>
            <person name="Neufeld J.D."/>
        </authorList>
    </citation>
    <scope>NUCLEOTIDE SEQUENCE [LARGE SCALE GENOMIC DNA]</scope>
    <source>
        <strain evidence="2">L227-S17</strain>
    </source>
</reference>
<accession>A0A8T7MAR0</accession>
<keyword evidence="5" id="KW-1185">Reference proteome</keyword>
<gene>
    <name evidence="2" type="ORF">HXX08_24815</name>
    <name evidence="3" type="ORF">OZ401_002612</name>
</gene>
<organism evidence="2 4">
    <name type="scientific">Candidatus Chlorohelix allophototropha</name>
    <dbReference type="NCBI Taxonomy" id="3003348"/>
    <lineage>
        <taxon>Bacteria</taxon>
        <taxon>Bacillati</taxon>
        <taxon>Chloroflexota</taxon>
        <taxon>Chloroflexia</taxon>
        <taxon>Candidatus Chloroheliales</taxon>
        <taxon>Candidatus Chloroheliaceae</taxon>
        <taxon>Candidatus Chlorohelix</taxon>
    </lineage>
</organism>
<name>A0A8T7MAR0_9CHLR</name>
<dbReference type="AlphaFoldDB" id="A0A8T7MAR0"/>
<dbReference type="RefSeq" id="WP_341470924.1">
    <property type="nucleotide sequence ID" value="NZ_CP128400.1"/>
</dbReference>
<dbReference type="InterPro" id="IPR045629">
    <property type="entry name" value="DUF6232"/>
</dbReference>
<keyword evidence="1" id="KW-1133">Transmembrane helix</keyword>
<protein>
    <submittedName>
        <fullName evidence="3">DUF6232 family protein</fullName>
    </submittedName>
</protein>